<feature type="chain" id="PRO_5017734771" description="Cytochrome P450" evidence="3">
    <location>
        <begin position="20"/>
        <end position="477"/>
    </location>
</feature>
<keyword evidence="2" id="KW-0408">Iron</keyword>
<dbReference type="SUPFAM" id="SSF48264">
    <property type="entry name" value="Cytochrome P450"/>
    <property type="match status" value="1"/>
</dbReference>
<dbReference type="GO" id="GO:0020037">
    <property type="term" value="F:heme binding"/>
    <property type="evidence" value="ECO:0007669"/>
    <property type="project" value="InterPro"/>
</dbReference>
<dbReference type="EMBL" id="PVWQ01000012">
    <property type="protein sequence ID" value="RDW67356.1"/>
    <property type="molecule type" value="Genomic_DNA"/>
</dbReference>
<reference evidence="4 5" key="1">
    <citation type="journal article" date="2018" name="IMA Fungus">
        <title>IMA Genome-F 9: Draft genome sequence of Annulohypoxylon stygium, Aspergillus mulundensis, Berkeleyomyces basicola (syn. Thielaviopsis basicola), Ceratocystis smalleyi, two Cercospora beticola strains, Coleophoma cylindrospora, Fusarium fracticaudum, Phialophora cf. hyalina, and Morchella septimelata.</title>
        <authorList>
            <person name="Wingfield B.D."/>
            <person name="Bills G.F."/>
            <person name="Dong Y."/>
            <person name="Huang W."/>
            <person name="Nel W.J."/>
            <person name="Swalarsk-Parry B.S."/>
            <person name="Vaghefi N."/>
            <person name="Wilken P.M."/>
            <person name="An Z."/>
            <person name="de Beer Z.W."/>
            <person name="De Vos L."/>
            <person name="Chen L."/>
            <person name="Duong T.A."/>
            <person name="Gao Y."/>
            <person name="Hammerbacher A."/>
            <person name="Kikkert J.R."/>
            <person name="Li Y."/>
            <person name="Li H."/>
            <person name="Li K."/>
            <person name="Li Q."/>
            <person name="Liu X."/>
            <person name="Ma X."/>
            <person name="Naidoo K."/>
            <person name="Pethybridge S.J."/>
            <person name="Sun J."/>
            <person name="Steenkamp E.T."/>
            <person name="van der Nest M.A."/>
            <person name="van Wyk S."/>
            <person name="Wingfield M.J."/>
            <person name="Xiong C."/>
            <person name="Yue Q."/>
            <person name="Zhang X."/>
        </authorList>
    </citation>
    <scope>NUCLEOTIDE SEQUENCE [LARGE SCALE GENOMIC DNA]</scope>
    <source>
        <strain evidence="4 5">DSM 5745</strain>
    </source>
</reference>
<dbReference type="GO" id="GO:0044550">
    <property type="term" value="P:secondary metabolite biosynthetic process"/>
    <property type="evidence" value="ECO:0007669"/>
    <property type="project" value="UniProtKB-ARBA"/>
</dbReference>
<dbReference type="Proteomes" id="UP000256690">
    <property type="component" value="Unassembled WGS sequence"/>
</dbReference>
<organism evidence="4 5">
    <name type="scientific">Aspergillus mulundensis</name>
    <dbReference type="NCBI Taxonomy" id="1810919"/>
    <lineage>
        <taxon>Eukaryota</taxon>
        <taxon>Fungi</taxon>
        <taxon>Dikarya</taxon>
        <taxon>Ascomycota</taxon>
        <taxon>Pezizomycotina</taxon>
        <taxon>Eurotiomycetes</taxon>
        <taxon>Eurotiomycetidae</taxon>
        <taxon>Eurotiales</taxon>
        <taxon>Aspergillaceae</taxon>
        <taxon>Aspergillus</taxon>
        <taxon>Aspergillus subgen. Nidulantes</taxon>
    </lineage>
</organism>
<dbReference type="GeneID" id="38119592"/>
<comment type="cofactor">
    <cofactor evidence="2">
        <name>heme</name>
        <dbReference type="ChEBI" id="CHEBI:30413"/>
    </cofactor>
</comment>
<evidence type="ECO:0000256" key="3">
    <source>
        <dbReference type="SAM" id="SignalP"/>
    </source>
</evidence>
<feature type="signal peptide" evidence="3">
    <location>
        <begin position="1"/>
        <end position="19"/>
    </location>
</feature>
<dbReference type="Gene3D" id="1.10.630.10">
    <property type="entry name" value="Cytochrome P450"/>
    <property type="match status" value="1"/>
</dbReference>
<evidence type="ECO:0000313" key="5">
    <source>
        <dbReference type="Proteomes" id="UP000256690"/>
    </source>
</evidence>
<keyword evidence="3" id="KW-0732">Signal</keyword>
<comment type="caution">
    <text evidence="4">The sequence shown here is derived from an EMBL/GenBank/DDBJ whole genome shotgun (WGS) entry which is preliminary data.</text>
</comment>
<dbReference type="PRINTS" id="PR00463">
    <property type="entry name" value="EP450I"/>
</dbReference>
<dbReference type="PRINTS" id="PR00385">
    <property type="entry name" value="P450"/>
</dbReference>
<evidence type="ECO:0000256" key="2">
    <source>
        <dbReference type="PIRSR" id="PIRSR602401-1"/>
    </source>
</evidence>
<name>A0A3D8QZX9_9EURO</name>
<dbReference type="InterPro" id="IPR036396">
    <property type="entry name" value="Cyt_P450_sf"/>
</dbReference>
<accession>A0A3D8QZX9</accession>
<sequence length="477" mass="53881">MVPLIAAFVVLLAVLVSRCILPPSASTRGPIPAVPFWMSLYDACRGVNRLRFFETRVQPLIKQHGAVYVWSSGHWSVVITKPEYLLHMFRNESIVSKGGFYKKAPGSSFAALFGENIIDSSGPTWAHFATIIKPAIRKPKDIQSLREKSSQLAELLLNAQALAPSGRGVAIDRPIQRWAVDIYGVAFLDSDIGCLRDPTSSLEIALAEMKENFPSILFLEFPFLQKFPFLFPWCRRALSSIHKFEDLLVAHIDEWTRARGGREEKGKLVHRLLRARENLEISEFHYRSNLKMLITAGHENAYAVLLSALWELALNPSVQNSLRHEISRLPSDYTVDDLDQLPYLTAVVYEVLRLYPPLHQLVNRMTVEDFTMDTGIRIPKGTWMGWNAYGVQTNPEIWGKDAKEFQPSRWGDDTTTVNNLIRLSQSKGHFIAFSAYSRRCLGSGFALTQLKVALVEILRKASWANDSTYHFAATSVC</sequence>
<dbReference type="InterPro" id="IPR050121">
    <property type="entry name" value="Cytochrome_P450_monoxygenase"/>
</dbReference>
<evidence type="ECO:0008006" key="6">
    <source>
        <dbReference type="Google" id="ProtNLM"/>
    </source>
</evidence>
<dbReference type="PANTHER" id="PTHR24305">
    <property type="entry name" value="CYTOCHROME P450"/>
    <property type="match status" value="1"/>
</dbReference>
<dbReference type="RefSeq" id="XP_026600324.1">
    <property type="nucleotide sequence ID" value="XM_026751238.1"/>
</dbReference>
<dbReference type="InterPro" id="IPR001128">
    <property type="entry name" value="Cyt_P450"/>
</dbReference>
<dbReference type="AlphaFoldDB" id="A0A3D8QZX9"/>
<dbReference type="GO" id="GO:0005506">
    <property type="term" value="F:iron ion binding"/>
    <property type="evidence" value="ECO:0007669"/>
    <property type="project" value="InterPro"/>
</dbReference>
<evidence type="ECO:0000313" key="4">
    <source>
        <dbReference type="EMBL" id="RDW67356.1"/>
    </source>
</evidence>
<dbReference type="OrthoDB" id="1470350at2759"/>
<dbReference type="GO" id="GO:0004497">
    <property type="term" value="F:monooxygenase activity"/>
    <property type="evidence" value="ECO:0007669"/>
    <property type="project" value="InterPro"/>
</dbReference>
<dbReference type="CDD" id="cd11070">
    <property type="entry name" value="CYP56-like"/>
    <property type="match status" value="1"/>
</dbReference>
<keyword evidence="5" id="KW-1185">Reference proteome</keyword>
<proteinExistence type="inferred from homology"/>
<comment type="similarity">
    <text evidence="1">Belongs to the cytochrome P450 family.</text>
</comment>
<dbReference type="InterPro" id="IPR002401">
    <property type="entry name" value="Cyt_P450_E_grp-I"/>
</dbReference>
<feature type="binding site" description="axial binding residue" evidence="2">
    <location>
        <position position="440"/>
    </location>
    <ligand>
        <name>heme</name>
        <dbReference type="ChEBI" id="CHEBI:30413"/>
    </ligand>
    <ligandPart>
        <name>Fe</name>
        <dbReference type="ChEBI" id="CHEBI:18248"/>
    </ligandPart>
</feature>
<protein>
    <recommendedName>
        <fullName evidence="6">Cytochrome P450</fullName>
    </recommendedName>
</protein>
<dbReference type="GO" id="GO:0016705">
    <property type="term" value="F:oxidoreductase activity, acting on paired donors, with incorporation or reduction of molecular oxygen"/>
    <property type="evidence" value="ECO:0007669"/>
    <property type="project" value="InterPro"/>
</dbReference>
<keyword evidence="2" id="KW-0479">Metal-binding</keyword>
<dbReference type="PANTHER" id="PTHR24305:SF223">
    <property type="entry name" value="CYTOCHROME P450-DIT2"/>
    <property type="match status" value="1"/>
</dbReference>
<evidence type="ECO:0000256" key="1">
    <source>
        <dbReference type="ARBA" id="ARBA00010617"/>
    </source>
</evidence>
<keyword evidence="2" id="KW-0349">Heme</keyword>
<dbReference type="Pfam" id="PF00067">
    <property type="entry name" value="p450"/>
    <property type="match status" value="1"/>
</dbReference>
<dbReference type="STRING" id="1810919.A0A3D8QZX9"/>
<gene>
    <name evidence="4" type="ORF">DSM5745_09222</name>
</gene>